<evidence type="ECO:0000256" key="7">
    <source>
        <dbReference type="ARBA" id="ARBA00022989"/>
    </source>
</evidence>
<dbReference type="InterPro" id="IPR030470">
    <property type="entry name" value="UbiA_prenylTrfase_CS"/>
</dbReference>
<evidence type="ECO:0000259" key="10">
    <source>
        <dbReference type="Pfam" id="PF20684"/>
    </source>
</evidence>
<dbReference type="PROSITE" id="PS00943">
    <property type="entry name" value="UBIA"/>
    <property type="match status" value="1"/>
</dbReference>
<keyword evidence="8 9" id="KW-0472">Membrane</keyword>
<feature type="transmembrane region" description="Helical" evidence="9">
    <location>
        <begin position="209"/>
        <end position="230"/>
    </location>
</feature>
<dbReference type="InterPro" id="IPR049326">
    <property type="entry name" value="Rhodopsin_dom_fungi"/>
</dbReference>
<dbReference type="PANTHER" id="PTHR11048">
    <property type="entry name" value="PRENYLTRANSFERASES"/>
    <property type="match status" value="1"/>
</dbReference>
<organism evidence="11 12">
    <name type="scientific">Pseudopithomyces chartarum</name>
    <dbReference type="NCBI Taxonomy" id="1892770"/>
    <lineage>
        <taxon>Eukaryota</taxon>
        <taxon>Fungi</taxon>
        <taxon>Dikarya</taxon>
        <taxon>Ascomycota</taxon>
        <taxon>Pezizomycotina</taxon>
        <taxon>Dothideomycetes</taxon>
        <taxon>Pleosporomycetidae</taxon>
        <taxon>Pleosporales</taxon>
        <taxon>Massarineae</taxon>
        <taxon>Didymosphaeriaceae</taxon>
        <taxon>Pseudopithomyces</taxon>
    </lineage>
</organism>
<dbReference type="PANTHER" id="PTHR11048:SF28">
    <property type="entry name" value="4-HYDROXYBENZOATE POLYPRENYLTRANSFERASE, MITOCHONDRIAL"/>
    <property type="match status" value="1"/>
</dbReference>
<comment type="cofactor">
    <cofactor evidence="1">
        <name>Mg(2+)</name>
        <dbReference type="ChEBI" id="CHEBI:18420"/>
    </cofactor>
</comment>
<feature type="transmembrane region" description="Helical" evidence="9">
    <location>
        <begin position="620"/>
        <end position="642"/>
    </location>
</feature>
<dbReference type="FunFam" id="1.20.120.1780:FF:000001">
    <property type="entry name" value="4-hydroxybenzoate octaprenyltransferase"/>
    <property type="match status" value="1"/>
</dbReference>
<feature type="transmembrane region" description="Helical" evidence="9">
    <location>
        <begin position="413"/>
        <end position="433"/>
    </location>
</feature>
<feature type="transmembrane region" description="Helical" evidence="9">
    <location>
        <begin position="120"/>
        <end position="142"/>
    </location>
</feature>
<name>A0AAN6M7N7_9PLEO</name>
<dbReference type="InterPro" id="IPR044878">
    <property type="entry name" value="UbiA_sf"/>
</dbReference>
<comment type="similarity">
    <text evidence="4">Belongs to the UbiA prenyltransferase family.</text>
</comment>
<accession>A0AAN6M7N7</accession>
<keyword evidence="7 9" id="KW-1133">Transmembrane helix</keyword>
<sequence>MAHSTMPKPATNKALAYQYGGNYSKGWVGCLPRSWLPYVQLARLSPPVGLFLIFFPHAFGLLYTAARHGSSPIDVIYAAAVLFGYSFFVSSSNHIYNDLVDAPLDAKVERTRNRPIPRGAISPTAAVIFAASQVLGGVFFLSLFPGSTLHNATFVLPVLAAWIFYPYAKRNTYYTQAVLGVSLSWGVIMGAVALGVHPYSIQTGYIDTSLFLLFGATTFWTIIYDCIYGFQDLKDDLREGILSMPVLFQYNIKPVFWALVLSITASLTAVGYQNGMSLLYYLITPGGTTLCLGLMVANVDLSSSASCWWWFAKGFWTGDPMHPISYLVQRYGLDSAALPCPAISSPPPIAPIADEDASTPMNSDSKGKAHLDSIERSLSHTASGRSTREPIPTLSPRELELGMSRRTYLSREFPLLYSDFDLLLCSTAAAMAMPMPTNLLPPPTVINDDHREYGVIAGIIVLGVVSTSFTLLRLWYRWTSRNFGADDYAIIPALVAYIGWIVLALYVNFNAGVGKPLWEITVGEFSVWFKGIVASAFLYPTMSASIRISILLFYSRIFARTMVSVRYAVWIMLGLQAIYVIVFTILPVFIARPVSNFHLVWNPFTRPLAMDDWFYYNLQVALYSVSMAFDAVLLFLPFWPVLHLQMTWKKRIGVCAMFMLGAAASVTAAYKLAIFVEQMARYTKINPTCKPSVFPSPYILTNVSLKGSTTNSAASSPSIRRIRPHLLDPLHHRTQRCPHRLCSPRPASPHQGHSCPHDDGVVVGLELDRALGWQVRKCVVQGEQAGGADAGEGAVEEGGWTGVYGVE</sequence>
<comment type="subcellular location">
    <subcellularLocation>
        <location evidence="2">Membrane</location>
        <topology evidence="2">Multi-pass membrane protein</topology>
    </subcellularLocation>
</comment>
<feature type="transmembrane region" description="Helical" evidence="9">
    <location>
        <begin position="567"/>
        <end position="590"/>
    </location>
</feature>
<dbReference type="Pfam" id="PF01040">
    <property type="entry name" value="UbiA"/>
    <property type="match status" value="1"/>
</dbReference>
<evidence type="ECO:0000256" key="3">
    <source>
        <dbReference type="ARBA" id="ARBA00004721"/>
    </source>
</evidence>
<comment type="pathway">
    <text evidence="3">Secondary metabolite biosynthesis; terpenoid biosynthesis.</text>
</comment>
<evidence type="ECO:0000313" key="11">
    <source>
        <dbReference type="EMBL" id="KAK3216492.1"/>
    </source>
</evidence>
<evidence type="ECO:0000256" key="2">
    <source>
        <dbReference type="ARBA" id="ARBA00004141"/>
    </source>
</evidence>
<feature type="transmembrane region" description="Helical" evidence="9">
    <location>
        <begin position="72"/>
        <end position="89"/>
    </location>
</feature>
<dbReference type="AlphaFoldDB" id="A0AAN6M7N7"/>
<evidence type="ECO:0000256" key="5">
    <source>
        <dbReference type="ARBA" id="ARBA00022679"/>
    </source>
</evidence>
<dbReference type="GO" id="GO:0006744">
    <property type="term" value="P:ubiquinone biosynthetic process"/>
    <property type="evidence" value="ECO:0007669"/>
    <property type="project" value="TreeGrafter"/>
</dbReference>
<evidence type="ECO:0000256" key="6">
    <source>
        <dbReference type="ARBA" id="ARBA00022692"/>
    </source>
</evidence>
<evidence type="ECO:0000256" key="8">
    <source>
        <dbReference type="ARBA" id="ARBA00023136"/>
    </source>
</evidence>
<feature type="transmembrane region" description="Helical" evidence="9">
    <location>
        <begin position="278"/>
        <end position="297"/>
    </location>
</feature>
<proteinExistence type="inferred from homology"/>
<evidence type="ECO:0000313" key="12">
    <source>
        <dbReference type="Proteomes" id="UP001280581"/>
    </source>
</evidence>
<dbReference type="GO" id="GO:0005743">
    <property type="term" value="C:mitochondrial inner membrane"/>
    <property type="evidence" value="ECO:0007669"/>
    <property type="project" value="TreeGrafter"/>
</dbReference>
<keyword evidence="12" id="KW-1185">Reference proteome</keyword>
<protein>
    <recommendedName>
        <fullName evidence="10">Rhodopsin domain-containing protein</fullName>
    </recommendedName>
</protein>
<feature type="transmembrane region" description="Helical" evidence="9">
    <location>
        <begin position="527"/>
        <end position="555"/>
    </location>
</feature>
<dbReference type="InterPro" id="IPR039653">
    <property type="entry name" value="Prenyltransferase"/>
</dbReference>
<feature type="transmembrane region" description="Helical" evidence="9">
    <location>
        <begin position="488"/>
        <end position="507"/>
    </location>
</feature>
<dbReference type="Gene3D" id="1.10.357.140">
    <property type="entry name" value="UbiA prenyltransferase"/>
    <property type="match status" value="1"/>
</dbReference>
<feature type="transmembrane region" description="Helical" evidence="9">
    <location>
        <begin position="654"/>
        <end position="676"/>
    </location>
</feature>
<reference evidence="11 12" key="1">
    <citation type="submission" date="2021-02" db="EMBL/GenBank/DDBJ databases">
        <title>Genome assembly of Pseudopithomyces chartarum.</title>
        <authorList>
            <person name="Jauregui R."/>
            <person name="Singh J."/>
            <person name="Voisey C."/>
        </authorList>
    </citation>
    <scope>NUCLEOTIDE SEQUENCE [LARGE SCALE GENOMIC DNA]</scope>
    <source>
        <strain evidence="11 12">AGR01</strain>
    </source>
</reference>
<feature type="transmembrane region" description="Helical" evidence="9">
    <location>
        <begin position="453"/>
        <end position="476"/>
    </location>
</feature>
<dbReference type="CDD" id="cd13959">
    <property type="entry name" value="PT_UbiA_COQ2"/>
    <property type="match status" value="1"/>
</dbReference>
<feature type="transmembrane region" description="Helical" evidence="9">
    <location>
        <begin position="177"/>
        <end position="197"/>
    </location>
</feature>
<dbReference type="InterPro" id="IPR000537">
    <property type="entry name" value="UbiA_prenyltransferase"/>
</dbReference>
<dbReference type="EMBL" id="WVTA01000002">
    <property type="protein sequence ID" value="KAK3216492.1"/>
    <property type="molecule type" value="Genomic_DNA"/>
</dbReference>
<gene>
    <name evidence="11" type="ORF">GRF29_8g3496411</name>
</gene>
<feature type="transmembrane region" description="Helical" evidence="9">
    <location>
        <begin position="48"/>
        <end position="66"/>
    </location>
</feature>
<keyword evidence="5" id="KW-0808">Transferase</keyword>
<evidence type="ECO:0000256" key="4">
    <source>
        <dbReference type="ARBA" id="ARBA00005985"/>
    </source>
</evidence>
<feature type="domain" description="Rhodopsin" evidence="10">
    <location>
        <begin position="472"/>
        <end position="678"/>
    </location>
</feature>
<comment type="caution">
    <text evidence="11">The sequence shown here is derived from an EMBL/GenBank/DDBJ whole genome shotgun (WGS) entry which is preliminary data.</text>
</comment>
<dbReference type="Pfam" id="PF20684">
    <property type="entry name" value="Fung_rhodopsin"/>
    <property type="match status" value="1"/>
</dbReference>
<keyword evidence="6 9" id="KW-0812">Transmembrane</keyword>
<dbReference type="Proteomes" id="UP001280581">
    <property type="component" value="Unassembled WGS sequence"/>
</dbReference>
<feature type="transmembrane region" description="Helical" evidence="9">
    <location>
        <begin position="251"/>
        <end position="272"/>
    </location>
</feature>
<evidence type="ECO:0000256" key="1">
    <source>
        <dbReference type="ARBA" id="ARBA00001946"/>
    </source>
</evidence>
<feature type="transmembrane region" description="Helical" evidence="9">
    <location>
        <begin position="148"/>
        <end position="165"/>
    </location>
</feature>
<evidence type="ECO:0000256" key="9">
    <source>
        <dbReference type="SAM" id="Phobius"/>
    </source>
</evidence>
<dbReference type="GO" id="GO:0008412">
    <property type="term" value="F:4-hydroxybenzoate polyprenyltransferase activity"/>
    <property type="evidence" value="ECO:0007669"/>
    <property type="project" value="TreeGrafter"/>
</dbReference>
<dbReference type="Gene3D" id="1.20.120.1780">
    <property type="entry name" value="UbiA prenyltransferase"/>
    <property type="match status" value="1"/>
</dbReference>